<dbReference type="SUPFAM" id="SSF116734">
    <property type="entry name" value="DNA methylase specificity domain"/>
    <property type="match status" value="2"/>
</dbReference>
<dbReference type="AlphaFoldDB" id="A0A1H7VAN4"/>
<dbReference type="EMBL" id="FOBL01000023">
    <property type="protein sequence ID" value="SEM06246.1"/>
    <property type="molecule type" value="Genomic_DNA"/>
</dbReference>
<keyword evidence="3" id="KW-0238">DNA-binding</keyword>
<feature type="domain" description="Type I restriction modification DNA specificity" evidence="4">
    <location>
        <begin position="217"/>
        <end position="389"/>
    </location>
</feature>
<evidence type="ECO:0000256" key="3">
    <source>
        <dbReference type="ARBA" id="ARBA00023125"/>
    </source>
</evidence>
<reference evidence="6 7" key="1">
    <citation type="submission" date="2016-10" db="EMBL/GenBank/DDBJ databases">
        <authorList>
            <person name="de Groot N.N."/>
        </authorList>
    </citation>
    <scope>NUCLEOTIDE SEQUENCE [LARGE SCALE GENOMIC DNA]</scope>
    <source>
        <strain evidence="6 7">DSM 19182</strain>
    </source>
</reference>
<protein>
    <submittedName>
        <fullName evidence="6">Type I restriction enzyme, S subunit</fullName>
    </submittedName>
</protein>
<comment type="similarity">
    <text evidence="1">Belongs to the type-I restriction system S methylase family.</text>
</comment>
<evidence type="ECO:0000259" key="4">
    <source>
        <dbReference type="Pfam" id="PF01420"/>
    </source>
</evidence>
<accession>A0A1H7VAN4</accession>
<evidence type="ECO:0000256" key="2">
    <source>
        <dbReference type="ARBA" id="ARBA00022747"/>
    </source>
</evidence>
<dbReference type="Pfam" id="PF01420">
    <property type="entry name" value="Methylase_S"/>
    <property type="match status" value="2"/>
</dbReference>
<name>A0A1H7VAN4_9LACT</name>
<reference evidence="5 8" key="2">
    <citation type="submission" date="2019-07" db="EMBL/GenBank/DDBJ databases">
        <title>Whole genome shotgun sequence of Alkalibacterium putridalgicola NBRC 103243.</title>
        <authorList>
            <person name="Hosoyama A."/>
            <person name="Uohara A."/>
            <person name="Ohji S."/>
            <person name="Ichikawa N."/>
        </authorList>
    </citation>
    <scope>NUCLEOTIDE SEQUENCE [LARGE SCALE GENOMIC DNA]</scope>
    <source>
        <strain evidence="5 8">NBRC 103243</strain>
    </source>
</reference>
<dbReference type="OrthoDB" id="9795776at2"/>
<feature type="domain" description="Type I restriction modification DNA specificity" evidence="4">
    <location>
        <begin position="4"/>
        <end position="180"/>
    </location>
</feature>
<keyword evidence="8" id="KW-1185">Reference proteome</keyword>
<dbReference type="GO" id="GO:0003677">
    <property type="term" value="F:DNA binding"/>
    <property type="evidence" value="ECO:0007669"/>
    <property type="project" value="UniProtKB-KW"/>
</dbReference>
<dbReference type="GO" id="GO:0009307">
    <property type="term" value="P:DNA restriction-modification system"/>
    <property type="evidence" value="ECO:0007669"/>
    <property type="project" value="UniProtKB-KW"/>
</dbReference>
<dbReference type="Gene3D" id="3.90.220.20">
    <property type="entry name" value="DNA methylase specificity domains"/>
    <property type="match status" value="2"/>
</dbReference>
<keyword evidence="2" id="KW-0680">Restriction system</keyword>
<proteinExistence type="inferred from homology"/>
<dbReference type="Gene3D" id="1.10.287.1120">
    <property type="entry name" value="Bipartite methylase S protein"/>
    <property type="match status" value="1"/>
</dbReference>
<dbReference type="PANTHER" id="PTHR30408:SF13">
    <property type="entry name" value="TYPE I RESTRICTION ENZYME HINDI SPECIFICITY SUBUNIT"/>
    <property type="match status" value="1"/>
</dbReference>
<dbReference type="RefSeq" id="WP_091488812.1">
    <property type="nucleotide sequence ID" value="NZ_BJUX01000005.1"/>
</dbReference>
<evidence type="ECO:0000256" key="1">
    <source>
        <dbReference type="ARBA" id="ARBA00010923"/>
    </source>
</evidence>
<dbReference type="Proteomes" id="UP000321425">
    <property type="component" value="Unassembled WGS sequence"/>
</dbReference>
<dbReference type="InterPro" id="IPR000055">
    <property type="entry name" value="Restrct_endonuc_typeI_TRD"/>
</dbReference>
<evidence type="ECO:0000313" key="8">
    <source>
        <dbReference type="Proteomes" id="UP000321425"/>
    </source>
</evidence>
<dbReference type="InterPro" id="IPR044946">
    <property type="entry name" value="Restrct_endonuc_typeI_TRD_sf"/>
</dbReference>
<sequence>MYNNENWREYTLEEICLRKGQYGIAESSIPYQSDLPRYLRITDITDDGFLKNDGKVSVSVNANQYEKYLLEKNDIVFARTGASAGRSYVYEETVEPLIVAGFLIRYKLNPIIVDPRFMRYFTISSDYKNWVDSIATGSTRPNINQKMFSSMKILLPSMGEQKRIVEILDSLENKVKKNNTMITILEEQAQAIFKSWFIDFEARKDEEFVDSELGRLPKGWQVNSLENIATFKNGIAMQKFRPETKQDSLPVLKIKELRANKTDSSSDRCAVDIPKEVLIENGDIIFSWSGSLLVEVWTGGTAGLNQHLFKVSSNKYNKWFYYYWTKFFLNQFVAIARDRATTMGHIKRSHLKEAKVLIPDDVTLGEMDKVMNPIVSKIINLGVQNKKLEELRDTLLPKLMSGEIRIEEAVETE</sequence>
<dbReference type="CDD" id="cd17521">
    <property type="entry name" value="RMtype1_S_Sau13435ORF2165P_TRD2-CR2_like"/>
    <property type="match status" value="1"/>
</dbReference>
<evidence type="ECO:0000313" key="6">
    <source>
        <dbReference type="EMBL" id="SEM06246.1"/>
    </source>
</evidence>
<dbReference type="InterPro" id="IPR052021">
    <property type="entry name" value="Type-I_RS_S_subunit"/>
</dbReference>
<dbReference type="PANTHER" id="PTHR30408">
    <property type="entry name" value="TYPE-1 RESTRICTION ENZYME ECOKI SPECIFICITY PROTEIN"/>
    <property type="match status" value="1"/>
</dbReference>
<dbReference type="Proteomes" id="UP000198548">
    <property type="component" value="Unassembled WGS sequence"/>
</dbReference>
<evidence type="ECO:0000313" key="7">
    <source>
        <dbReference type="Proteomes" id="UP000198548"/>
    </source>
</evidence>
<organism evidence="6 7">
    <name type="scientific">Alkalibacterium putridalgicola</name>
    <dbReference type="NCBI Taxonomy" id="426703"/>
    <lineage>
        <taxon>Bacteria</taxon>
        <taxon>Bacillati</taxon>
        <taxon>Bacillota</taxon>
        <taxon>Bacilli</taxon>
        <taxon>Lactobacillales</taxon>
        <taxon>Carnobacteriaceae</taxon>
        <taxon>Alkalibacterium</taxon>
    </lineage>
</organism>
<dbReference type="STRING" id="426703.SAMN04488100_12318"/>
<gene>
    <name evidence="5" type="ORF">APU01nite_06640</name>
    <name evidence="6" type="ORF">SAMN04488100_12318</name>
</gene>
<evidence type="ECO:0000313" key="5">
    <source>
        <dbReference type="EMBL" id="GEK88625.1"/>
    </source>
</evidence>
<dbReference type="EMBL" id="BJUX01000005">
    <property type="protein sequence ID" value="GEK88625.1"/>
    <property type="molecule type" value="Genomic_DNA"/>
</dbReference>